<evidence type="ECO:0000313" key="1">
    <source>
        <dbReference type="EMBL" id="KNC69097.1"/>
    </source>
</evidence>
<dbReference type="OrthoDB" id="6309860at2"/>
<name>A0A0L0EXC4_9GAMM</name>
<protein>
    <submittedName>
        <fullName evidence="1">Uncharacterized protein</fullName>
    </submittedName>
</protein>
<evidence type="ECO:0000313" key="2">
    <source>
        <dbReference type="Proteomes" id="UP000036850"/>
    </source>
</evidence>
<comment type="caution">
    <text evidence="1">The sequence shown here is derived from an EMBL/GenBank/DDBJ whole genome shotgun (WGS) entry which is preliminary data.</text>
</comment>
<reference evidence="2" key="1">
    <citation type="submission" date="2015-07" db="EMBL/GenBank/DDBJ databases">
        <title>Draft genome sequence of a Pseudoalteromonas rubra strain, OCN096, isolated from Kaneohe Bay, Oahu, Hawaii.</title>
        <authorList>
            <person name="Beurmann S."/>
            <person name="Ushijima B."/>
            <person name="Belcaid M."/>
            <person name="Callahan S.M."/>
            <person name="Aeby G.S."/>
        </authorList>
    </citation>
    <scope>NUCLEOTIDE SEQUENCE [LARGE SCALE GENOMIC DNA]</scope>
    <source>
        <strain evidence="2">OCN096</strain>
    </source>
</reference>
<dbReference type="AlphaFoldDB" id="A0A0L0EXC4"/>
<dbReference type="Proteomes" id="UP000036850">
    <property type="component" value="Unassembled WGS sequence"/>
</dbReference>
<dbReference type="EMBL" id="LFZX01000003">
    <property type="protein sequence ID" value="KNC69097.1"/>
    <property type="molecule type" value="Genomic_DNA"/>
</dbReference>
<gene>
    <name evidence="1" type="ORF">AC626_00915</name>
</gene>
<dbReference type="PATRIC" id="fig|43658.6.peg.3452"/>
<organism evidence="1 2">
    <name type="scientific">Pseudoalteromonas rubra</name>
    <dbReference type="NCBI Taxonomy" id="43658"/>
    <lineage>
        <taxon>Bacteria</taxon>
        <taxon>Pseudomonadati</taxon>
        <taxon>Pseudomonadota</taxon>
        <taxon>Gammaproteobacteria</taxon>
        <taxon>Alteromonadales</taxon>
        <taxon>Pseudoalteromonadaceae</taxon>
        <taxon>Pseudoalteromonas</taxon>
    </lineage>
</organism>
<sequence length="108" mass="11857">MKISIVILFATFFTSLSYAYDGWSRGSIDKIRIQGSQILITQSDATNPGKCSNTDYLYLKQDGQMHNINMFSALLTAYATGGQVQLALNGCTGDGTNGYPFISEVWIQ</sequence>
<proteinExistence type="predicted"/>
<accession>A0A0L0EXC4</accession>